<gene>
    <name evidence="3" type="ORF">pesp060</name>
</gene>
<sequence length="374" mass="42031">MSSHQSSAAELATPGNKRPMTDEASLSPAKRAKGSPQKRVSSGSTSSESSSRKLGKTVSGQLVTKNMYCVNNEAFYLFKFLVDNVSKNYYGNASHFQNLQVDTTYDIDLAYENKRIVIAKATESKAVEKTLVVKRFVEQSDFDGEDTVSIVVKFSHGFKVLDADAYKAVFVVNFGDSYETCYQVQLECMANLSRWSACIKDDTITNEHELLEYFYNAQNKMFNFCRIKCQQSNGNYKNFSLQNITQLSLASKPVCVVSEESENISSISRSNKRVLQGTVAKINVERQSADRFSIAYTLVDGGDEWVRGSFFVKQNDKKSEKLDKLETDLNQLNDLIENDIVKVYIYVAVDLTSRNYNVLGLTKVETETSIFEGV</sequence>
<dbReference type="Proteomes" id="UP000203240">
    <property type="component" value="Segment"/>
</dbReference>
<organism evidence="3 4">
    <name type="scientific">Peridroma alphabaculovirus</name>
    <dbReference type="NCBI Taxonomy" id="1346829"/>
    <lineage>
        <taxon>Viruses</taxon>
        <taxon>Viruses incertae sedis</taxon>
        <taxon>Naldaviricetes</taxon>
        <taxon>Lefavirales</taxon>
        <taxon>Baculoviridae</taxon>
        <taxon>Alphabaculovirus</taxon>
    </lineage>
</organism>
<dbReference type="GeneID" id="20003973"/>
<dbReference type="EMBL" id="KM009991">
    <property type="protein sequence ID" value="AIE47790.1"/>
    <property type="molecule type" value="Genomic_DNA"/>
</dbReference>
<reference evidence="3 4" key="1">
    <citation type="journal article" date="2015" name="Genome Announc.">
        <title>A Distinct Group II Alphabaculovirus Isolated from a Peridroma Species.</title>
        <authorList>
            <person name="Rohrmann G.F."/>
            <person name="Erlandson M.A."/>
            <person name="Theilmann D.A."/>
        </authorList>
    </citation>
    <scope>NUCLEOTIDE SEQUENCE [LARGE SCALE GENOMIC DNA]</scope>
    <source>
        <strain evidence="3">GR_167</strain>
    </source>
</reference>
<accession>A0A068LRH5</accession>
<name>A0A068LRH5_9ABAC</name>
<dbReference type="OrthoDB" id="5804at10239"/>
<evidence type="ECO:0000256" key="1">
    <source>
        <dbReference type="SAM" id="Coils"/>
    </source>
</evidence>
<feature type="coiled-coil region" evidence="1">
    <location>
        <begin position="315"/>
        <end position="342"/>
    </location>
</feature>
<keyword evidence="1" id="KW-0175">Coiled coil</keyword>
<keyword evidence="4" id="KW-1185">Reference proteome</keyword>
<dbReference type="GO" id="GO:0006355">
    <property type="term" value="P:regulation of DNA-templated transcription"/>
    <property type="evidence" value="ECO:0007669"/>
    <property type="project" value="InterPro"/>
</dbReference>
<evidence type="ECO:0000256" key="2">
    <source>
        <dbReference type="SAM" id="MobiDB-lite"/>
    </source>
</evidence>
<feature type="region of interest" description="Disordered" evidence="2">
    <location>
        <begin position="1"/>
        <end position="56"/>
    </location>
</feature>
<protein>
    <submittedName>
        <fullName evidence="3">Lef3</fullName>
    </submittedName>
</protein>
<dbReference type="InterPro" id="IPR008415">
    <property type="entry name" value="Baculo_LEF-3"/>
</dbReference>
<evidence type="ECO:0000313" key="3">
    <source>
        <dbReference type="EMBL" id="AIE47790.1"/>
    </source>
</evidence>
<dbReference type="GO" id="GO:0003677">
    <property type="term" value="F:DNA binding"/>
    <property type="evidence" value="ECO:0007669"/>
    <property type="project" value="InterPro"/>
</dbReference>
<dbReference type="RefSeq" id="YP_009049886.1">
    <property type="nucleotide sequence ID" value="NC_024625.1"/>
</dbReference>
<proteinExistence type="predicted"/>
<dbReference type="Pfam" id="PF05847">
    <property type="entry name" value="Baculo_LEF-3"/>
    <property type="match status" value="1"/>
</dbReference>
<evidence type="ECO:0000313" key="4">
    <source>
        <dbReference type="Proteomes" id="UP000203240"/>
    </source>
</evidence>